<dbReference type="InterPro" id="IPR017941">
    <property type="entry name" value="Rieske_2Fe-2S"/>
</dbReference>
<reference evidence="12" key="1">
    <citation type="submission" date="2025-08" db="UniProtKB">
        <authorList>
            <consortium name="RefSeq"/>
        </authorList>
    </citation>
    <scope>IDENTIFICATION</scope>
</reference>
<dbReference type="PANTHER" id="PTHR21266">
    <property type="entry name" value="IRON-SULFUR DOMAIN CONTAINING PROTEIN"/>
    <property type="match status" value="1"/>
</dbReference>
<keyword evidence="2" id="KW-0150">Chloroplast</keyword>
<sequence length="561" mass="62794">MALLLFTSTSTLAPAAAAAVASVNPSPHNSLLPKFAASHSPTNSINRSPLKAVKIVLATNFSSNRGRARRSPCPPLCVAAPPTSPVTEGEEEEVVEWEEQEESMSSKFSWRDNWYPVSLIEDLDPRLPTPFQLLSREIVLWKDRATGEWIAFDDKCPHRLAPLSEGRIDEDGNLQCSYHGWSFDRCGSCTRIPQALPEGPEARAVLSPRACSTRLPTLVSQGLLFVWPDENGWERAAATKPPMLPDDFDDPSFSTVTIQRDLFYGYDTLMENVSDPSHIDFAHHKVTGRRDRAKPLTFKLESSGVWGFGGSNDGNPRITAKFVAPCYAMNKIEIDTKLPIFGDQKWKIWICSFNIPMAPGKTRSIVCSARNFFQFTMPGPAWWQVVPRWYEHWTSNKVYDGDMIVLQGQEKIFLSKSIEDSLDVNKQYGKLTFTPTQADRFVLAFRNWLRKHGNSEPEWFGPSNQQPLPSTILSKRQMLDRFEQHTLKCSSCKGAYAALQILQKLLIGVSVICCATAGIPSEMQLRIVLGGLAILSAGLAYALFELQKNFVFVDYVHADID</sequence>
<evidence type="ECO:0000256" key="8">
    <source>
        <dbReference type="ARBA" id="ARBA00023014"/>
    </source>
</evidence>
<comment type="subcellular location">
    <subcellularLocation>
        <location evidence="1">Plastid</location>
        <location evidence="1">Chloroplast</location>
    </subcellularLocation>
</comment>
<keyword evidence="9" id="KW-0732">Signal</keyword>
<dbReference type="GO" id="GO:0032441">
    <property type="term" value="F:pheophorbide a oxygenase activity"/>
    <property type="evidence" value="ECO:0000318"/>
    <property type="project" value="GO_Central"/>
</dbReference>
<dbReference type="InParanoid" id="A0A1U8AVP0"/>
<dbReference type="FunCoup" id="A0A1U8AVP0">
    <property type="interactions" value="121"/>
</dbReference>
<dbReference type="OrthoDB" id="426882at2759"/>
<dbReference type="OMA" id="KHEAREC"/>
<dbReference type="AlphaFoldDB" id="A0A1U8AVP0"/>
<dbReference type="SUPFAM" id="SSF50022">
    <property type="entry name" value="ISP domain"/>
    <property type="match status" value="1"/>
</dbReference>
<dbReference type="GO" id="GO:0009507">
    <property type="term" value="C:chloroplast"/>
    <property type="evidence" value="ECO:0007669"/>
    <property type="project" value="UniProtKB-SubCell"/>
</dbReference>
<feature type="signal peptide" evidence="9">
    <location>
        <begin position="1"/>
        <end position="17"/>
    </location>
</feature>
<dbReference type="eggNOG" id="ENOG502QQ8U">
    <property type="taxonomic scope" value="Eukaryota"/>
</dbReference>
<feature type="domain" description="Rieske" evidence="10">
    <location>
        <begin position="114"/>
        <end position="226"/>
    </location>
</feature>
<dbReference type="RefSeq" id="XP_010267301.1">
    <property type="nucleotide sequence ID" value="XM_010268999.2"/>
</dbReference>
<dbReference type="Gene3D" id="3.90.380.10">
    <property type="entry name" value="Naphthalene 1,2-dioxygenase Alpha Subunit, Chain A, domain 1"/>
    <property type="match status" value="1"/>
</dbReference>
<evidence type="ECO:0000256" key="6">
    <source>
        <dbReference type="ARBA" id="ARBA00022946"/>
    </source>
</evidence>
<dbReference type="InterPro" id="IPR013626">
    <property type="entry name" value="PaO"/>
</dbReference>
<name>A0A1U8AVP0_NELNU</name>
<dbReference type="InterPro" id="IPR036922">
    <property type="entry name" value="Rieske_2Fe-2S_sf"/>
</dbReference>
<dbReference type="PROSITE" id="PS51296">
    <property type="entry name" value="RIESKE"/>
    <property type="match status" value="1"/>
</dbReference>
<evidence type="ECO:0000256" key="1">
    <source>
        <dbReference type="ARBA" id="ARBA00004229"/>
    </source>
</evidence>
<dbReference type="Pfam" id="PF00355">
    <property type="entry name" value="Rieske"/>
    <property type="match status" value="1"/>
</dbReference>
<dbReference type="GO" id="GO:0046872">
    <property type="term" value="F:metal ion binding"/>
    <property type="evidence" value="ECO:0007669"/>
    <property type="project" value="UniProtKB-KW"/>
</dbReference>
<keyword evidence="4" id="KW-0001">2Fe-2S</keyword>
<evidence type="ECO:0000256" key="3">
    <source>
        <dbReference type="ARBA" id="ARBA00022640"/>
    </source>
</evidence>
<accession>A0A1U8AVP0</accession>
<dbReference type="STRING" id="4432.A0A1U8AVP0"/>
<dbReference type="GO" id="GO:0010277">
    <property type="term" value="F:chlorophyllide a oxygenase activity"/>
    <property type="evidence" value="ECO:0007669"/>
    <property type="project" value="InterPro"/>
</dbReference>
<dbReference type="PANTHER" id="PTHR21266:SF24">
    <property type="entry name" value="PHEOPHORBIDE A OXYGENASE, CHLOROPLASTIC"/>
    <property type="match status" value="1"/>
</dbReference>
<dbReference type="GeneID" id="104604584"/>
<keyword evidence="8" id="KW-0411">Iron-sulfur</keyword>
<keyword evidence="6" id="KW-0809">Transit peptide</keyword>
<dbReference type="Proteomes" id="UP000189703">
    <property type="component" value="Unplaced"/>
</dbReference>
<evidence type="ECO:0000256" key="9">
    <source>
        <dbReference type="SAM" id="SignalP"/>
    </source>
</evidence>
<dbReference type="CDD" id="cd03480">
    <property type="entry name" value="Rieske_RO_Alpha_PaO"/>
    <property type="match status" value="1"/>
</dbReference>
<evidence type="ECO:0000256" key="5">
    <source>
        <dbReference type="ARBA" id="ARBA00022723"/>
    </source>
</evidence>
<evidence type="ECO:0000256" key="2">
    <source>
        <dbReference type="ARBA" id="ARBA00022528"/>
    </source>
</evidence>
<evidence type="ECO:0000313" key="12">
    <source>
        <dbReference type="RefSeq" id="XP_010267301.1"/>
    </source>
</evidence>
<dbReference type="GO" id="GO:0051537">
    <property type="term" value="F:2 iron, 2 sulfur cluster binding"/>
    <property type="evidence" value="ECO:0007669"/>
    <property type="project" value="UniProtKB-KW"/>
</dbReference>
<dbReference type="SUPFAM" id="SSF55961">
    <property type="entry name" value="Bet v1-like"/>
    <property type="match status" value="1"/>
</dbReference>
<evidence type="ECO:0000313" key="11">
    <source>
        <dbReference type="Proteomes" id="UP000189703"/>
    </source>
</evidence>
<protein>
    <submittedName>
        <fullName evidence="12">Pheophorbide a oxygenase, chloroplastic-like</fullName>
    </submittedName>
</protein>
<evidence type="ECO:0000259" key="10">
    <source>
        <dbReference type="PROSITE" id="PS51296"/>
    </source>
</evidence>
<feature type="chain" id="PRO_5010572620" evidence="9">
    <location>
        <begin position="18"/>
        <end position="561"/>
    </location>
</feature>
<dbReference type="Pfam" id="PF08417">
    <property type="entry name" value="PaO"/>
    <property type="match status" value="1"/>
</dbReference>
<keyword evidence="3" id="KW-0934">Plastid</keyword>
<dbReference type="Gene3D" id="2.102.10.10">
    <property type="entry name" value="Rieske [2Fe-2S] iron-sulphur domain"/>
    <property type="match status" value="1"/>
</dbReference>
<keyword evidence="5" id="KW-0479">Metal-binding</keyword>
<gene>
    <name evidence="12" type="primary">LOC104604584</name>
</gene>
<organism evidence="11 12">
    <name type="scientific">Nelumbo nucifera</name>
    <name type="common">Sacred lotus</name>
    <dbReference type="NCBI Taxonomy" id="4432"/>
    <lineage>
        <taxon>Eukaryota</taxon>
        <taxon>Viridiplantae</taxon>
        <taxon>Streptophyta</taxon>
        <taxon>Embryophyta</taxon>
        <taxon>Tracheophyta</taxon>
        <taxon>Spermatophyta</taxon>
        <taxon>Magnoliopsida</taxon>
        <taxon>Proteales</taxon>
        <taxon>Nelumbonaceae</taxon>
        <taxon>Nelumbo</taxon>
    </lineage>
</organism>
<evidence type="ECO:0000256" key="7">
    <source>
        <dbReference type="ARBA" id="ARBA00023004"/>
    </source>
</evidence>
<proteinExistence type="predicted"/>
<dbReference type="KEGG" id="nnu:104604584"/>
<dbReference type="InterPro" id="IPR050584">
    <property type="entry name" value="Cholesterol_7-desaturase"/>
</dbReference>
<keyword evidence="11" id="KW-1185">Reference proteome</keyword>
<evidence type="ECO:0000256" key="4">
    <source>
        <dbReference type="ARBA" id="ARBA00022714"/>
    </source>
</evidence>
<dbReference type="GO" id="GO:0005737">
    <property type="term" value="C:cytoplasm"/>
    <property type="evidence" value="ECO:0000318"/>
    <property type="project" value="GO_Central"/>
</dbReference>
<keyword evidence="7" id="KW-0408">Iron</keyword>